<dbReference type="Pfam" id="PF00326">
    <property type="entry name" value="Peptidase_S9"/>
    <property type="match status" value="1"/>
</dbReference>
<dbReference type="AlphaFoldDB" id="A0A1F5YHW6"/>
<evidence type="ECO:0000313" key="3">
    <source>
        <dbReference type="Proteomes" id="UP000177396"/>
    </source>
</evidence>
<dbReference type="EMBL" id="MFJB01000055">
    <property type="protein sequence ID" value="OGF99652.1"/>
    <property type="molecule type" value="Genomic_DNA"/>
</dbReference>
<dbReference type="Proteomes" id="UP000177396">
    <property type="component" value="Unassembled WGS sequence"/>
</dbReference>
<feature type="domain" description="Peptidase S9 prolyl oligopeptidase catalytic" evidence="1">
    <location>
        <begin position="4"/>
        <end position="80"/>
    </location>
</feature>
<evidence type="ECO:0000259" key="1">
    <source>
        <dbReference type="Pfam" id="PF00326"/>
    </source>
</evidence>
<accession>A0A1F5YHW6</accession>
<reference evidence="2 3" key="1">
    <citation type="journal article" date="2016" name="Nat. Commun.">
        <title>Thousands of microbial genomes shed light on interconnected biogeochemical processes in an aquifer system.</title>
        <authorList>
            <person name="Anantharaman K."/>
            <person name="Brown C.T."/>
            <person name="Hug L.A."/>
            <person name="Sharon I."/>
            <person name="Castelle C.J."/>
            <person name="Probst A.J."/>
            <person name="Thomas B.C."/>
            <person name="Singh A."/>
            <person name="Wilkins M.J."/>
            <person name="Karaoz U."/>
            <person name="Brodie E.L."/>
            <person name="Williams K.H."/>
            <person name="Hubbard S.S."/>
            <person name="Banfield J.F."/>
        </authorList>
    </citation>
    <scope>NUCLEOTIDE SEQUENCE [LARGE SCALE GENOMIC DNA]</scope>
</reference>
<evidence type="ECO:0000313" key="2">
    <source>
        <dbReference type="EMBL" id="OGF99652.1"/>
    </source>
</evidence>
<comment type="caution">
    <text evidence="2">The sequence shown here is derived from an EMBL/GenBank/DDBJ whole genome shotgun (WGS) entry which is preliminary data.</text>
</comment>
<proteinExistence type="predicted"/>
<dbReference type="InterPro" id="IPR029058">
    <property type="entry name" value="AB_hydrolase_fold"/>
</dbReference>
<dbReference type="SUPFAM" id="SSF53474">
    <property type="entry name" value="alpha/beta-Hydrolases"/>
    <property type="match status" value="1"/>
</dbReference>
<organism evidence="2 3">
    <name type="scientific">Candidatus Gottesmanbacteria bacterium RBG_16_38_7b</name>
    <dbReference type="NCBI Taxonomy" id="1798372"/>
    <lineage>
        <taxon>Bacteria</taxon>
        <taxon>Candidatus Gottesmaniibacteriota</taxon>
    </lineage>
</organism>
<dbReference type="GO" id="GO:0016787">
    <property type="term" value="F:hydrolase activity"/>
    <property type="evidence" value="ECO:0007669"/>
    <property type="project" value="InterPro"/>
</dbReference>
<name>A0A1F5YHW6_9BACT</name>
<sequence>MKGSSPADYLHYITSPISLHQGLSDTEVNPDWSKELNEALLKEDKTIEFFEYPGQDHNFRNLGWDVISKRTVDFFDRYLK</sequence>
<gene>
    <name evidence="2" type="ORF">A2153_03805</name>
</gene>
<protein>
    <recommendedName>
        <fullName evidence="1">Peptidase S9 prolyl oligopeptidase catalytic domain-containing protein</fullName>
    </recommendedName>
</protein>
<dbReference type="InterPro" id="IPR001375">
    <property type="entry name" value="Peptidase_S9_cat"/>
</dbReference>
<dbReference type="Gene3D" id="3.40.50.1820">
    <property type="entry name" value="alpha/beta hydrolase"/>
    <property type="match status" value="1"/>
</dbReference>